<evidence type="ECO:0000313" key="2">
    <source>
        <dbReference type="Proteomes" id="UP000268233"/>
    </source>
</evidence>
<organism evidence="1 2">
    <name type="scientific">Haloarcula quadrata</name>
    <dbReference type="NCBI Taxonomy" id="182779"/>
    <lineage>
        <taxon>Archaea</taxon>
        <taxon>Methanobacteriati</taxon>
        <taxon>Methanobacteriota</taxon>
        <taxon>Stenosarchaea group</taxon>
        <taxon>Halobacteria</taxon>
        <taxon>Halobacteriales</taxon>
        <taxon>Haloarculaceae</taxon>
        <taxon>Haloarcula</taxon>
    </lineage>
</organism>
<keyword evidence="2" id="KW-1185">Reference proteome</keyword>
<comment type="caution">
    <text evidence="1">The sequence shown here is derived from an EMBL/GenBank/DDBJ whole genome shotgun (WGS) entry which is preliminary data.</text>
</comment>
<sequence length="187" mass="19658">MKRRELLLVLGTMTGSSGALMGSGAFSSTAAGRSVTVSVAGDMEAYLGIDELGSGGRSTIDNNTLELYFPSLSETSSRTGGDPDLGLGTDSVYYFDKDAEEGINGVNGLIQLTNRSANPIKIYTKEDPDNSVDIELYDVSDVNRTPLSDDPPELAVGSNIRLGVKIDTSGVEPDSLNETLTIIANSV</sequence>
<dbReference type="Proteomes" id="UP000268233">
    <property type="component" value="Unassembled WGS sequence"/>
</dbReference>
<dbReference type="EMBL" id="RBWW01000001">
    <property type="protein sequence ID" value="RKS82744.1"/>
    <property type="molecule type" value="Genomic_DNA"/>
</dbReference>
<gene>
    <name evidence="1" type="ORF">BDK61_2059</name>
</gene>
<accession>A0A495R6P7</accession>
<dbReference type="RefSeq" id="WP_148709132.1">
    <property type="nucleotide sequence ID" value="NZ_RBWW01000001.1"/>
</dbReference>
<proteinExistence type="predicted"/>
<dbReference type="AlphaFoldDB" id="A0A495R6P7"/>
<evidence type="ECO:0000313" key="1">
    <source>
        <dbReference type="EMBL" id="RKS82744.1"/>
    </source>
</evidence>
<protein>
    <submittedName>
        <fullName evidence="1">Uncharacterized protein</fullName>
    </submittedName>
</protein>
<reference evidence="1 2" key="1">
    <citation type="submission" date="2018-10" db="EMBL/GenBank/DDBJ databases">
        <title>Genomic Encyclopedia of Archaeal and Bacterial Type Strains, Phase II (KMG-II): from individual species to whole genera.</title>
        <authorList>
            <person name="Goeker M."/>
        </authorList>
    </citation>
    <scope>NUCLEOTIDE SEQUENCE [LARGE SCALE GENOMIC DNA]</scope>
    <source>
        <strain evidence="1 2">DSM 11927</strain>
    </source>
</reference>
<name>A0A495R6P7_9EURY</name>